<dbReference type="InterPro" id="IPR029063">
    <property type="entry name" value="SAM-dependent_MTases_sf"/>
</dbReference>
<accession>X1IID7</accession>
<reference evidence="4" key="1">
    <citation type="journal article" date="2014" name="Front. Microbiol.">
        <title>High frequency of phylogenetically diverse reductive dehalogenase-homologous genes in deep subseafloor sedimentary metagenomes.</title>
        <authorList>
            <person name="Kawai M."/>
            <person name="Futagami T."/>
            <person name="Toyoda A."/>
            <person name="Takaki Y."/>
            <person name="Nishi S."/>
            <person name="Hori S."/>
            <person name="Arai W."/>
            <person name="Tsubouchi T."/>
            <person name="Morono Y."/>
            <person name="Uchiyama I."/>
            <person name="Ito T."/>
            <person name="Fujiyama A."/>
            <person name="Inagaki F."/>
            <person name="Takami H."/>
        </authorList>
    </citation>
    <scope>NUCLEOTIDE SEQUENCE</scope>
    <source>
        <strain evidence="4">Expedition CK06-06</strain>
    </source>
</reference>
<feature type="non-terminal residue" evidence="4">
    <location>
        <position position="128"/>
    </location>
</feature>
<dbReference type="InterPro" id="IPR002941">
    <property type="entry name" value="DNA_methylase_N4/N6"/>
</dbReference>
<evidence type="ECO:0000256" key="2">
    <source>
        <dbReference type="ARBA" id="ARBA00022679"/>
    </source>
</evidence>
<evidence type="ECO:0000313" key="4">
    <source>
        <dbReference type="EMBL" id="GAH57343.1"/>
    </source>
</evidence>
<dbReference type="AlphaFoldDB" id="X1IID7"/>
<comment type="caution">
    <text evidence="4">The sequence shown here is derived from an EMBL/GenBank/DDBJ whole genome shotgun (WGS) entry which is preliminary data.</text>
</comment>
<dbReference type="EMBL" id="BARU01017183">
    <property type="protein sequence ID" value="GAH57343.1"/>
    <property type="molecule type" value="Genomic_DNA"/>
</dbReference>
<gene>
    <name evidence="4" type="ORF">S03H2_28523</name>
</gene>
<dbReference type="GO" id="GO:0003677">
    <property type="term" value="F:DNA binding"/>
    <property type="evidence" value="ECO:0007669"/>
    <property type="project" value="InterPro"/>
</dbReference>
<dbReference type="GO" id="GO:0032259">
    <property type="term" value="P:methylation"/>
    <property type="evidence" value="ECO:0007669"/>
    <property type="project" value="UniProtKB-KW"/>
</dbReference>
<keyword evidence="2" id="KW-0808">Transferase</keyword>
<dbReference type="GO" id="GO:0008170">
    <property type="term" value="F:N-methyltransferase activity"/>
    <property type="evidence" value="ECO:0007669"/>
    <property type="project" value="InterPro"/>
</dbReference>
<name>X1IID7_9ZZZZ</name>
<dbReference type="Gene3D" id="3.40.50.150">
    <property type="entry name" value="Vaccinia Virus protein VP39"/>
    <property type="match status" value="1"/>
</dbReference>
<dbReference type="SUPFAM" id="SSF53335">
    <property type="entry name" value="S-adenosyl-L-methionine-dependent methyltransferases"/>
    <property type="match status" value="1"/>
</dbReference>
<organism evidence="4">
    <name type="scientific">marine sediment metagenome</name>
    <dbReference type="NCBI Taxonomy" id="412755"/>
    <lineage>
        <taxon>unclassified sequences</taxon>
        <taxon>metagenomes</taxon>
        <taxon>ecological metagenomes</taxon>
    </lineage>
</organism>
<feature type="domain" description="DNA methylase N-4/N-6" evidence="3">
    <location>
        <begin position="2"/>
        <end position="120"/>
    </location>
</feature>
<dbReference type="Pfam" id="PF01555">
    <property type="entry name" value="N6_N4_Mtase"/>
    <property type="match status" value="1"/>
</dbReference>
<keyword evidence="1" id="KW-0489">Methyltransferase</keyword>
<protein>
    <recommendedName>
        <fullName evidence="3">DNA methylase N-4/N-6 domain-containing protein</fullName>
    </recommendedName>
</protein>
<proteinExistence type="predicted"/>
<sequence length="128" mass="15062">MLKPTGTFWLNLGDTYYGSGGKGGQYAKWMRNKGEPKFFKQGAKNRSNWLRPKQLLGTPWRVVIALQHDGWLLRNDIIWEKPNHMPSPAKDRLTCAYEHVFLFAKQRRYYFDLDAIRQPHAINSLQRI</sequence>
<evidence type="ECO:0000259" key="3">
    <source>
        <dbReference type="Pfam" id="PF01555"/>
    </source>
</evidence>
<evidence type="ECO:0000256" key="1">
    <source>
        <dbReference type="ARBA" id="ARBA00022603"/>
    </source>
</evidence>